<evidence type="ECO:0000313" key="2">
    <source>
        <dbReference type="EMBL" id="MBC5724465.1"/>
    </source>
</evidence>
<reference evidence="2" key="1">
    <citation type="submission" date="2020-08" db="EMBL/GenBank/DDBJ databases">
        <title>Genome public.</title>
        <authorList>
            <person name="Liu C."/>
            <person name="Sun Q."/>
        </authorList>
    </citation>
    <scope>NUCLEOTIDE SEQUENCE</scope>
    <source>
        <strain evidence="2">NSJ-28</strain>
    </source>
</reference>
<evidence type="ECO:0000256" key="1">
    <source>
        <dbReference type="SAM" id="MobiDB-lite"/>
    </source>
</evidence>
<dbReference type="AlphaFoldDB" id="A0A923LUN2"/>
<proteinExistence type="predicted"/>
<organism evidence="2 3">
    <name type="scientific">Agathobaculum faecis</name>
    <dbReference type="NCBI Taxonomy" id="2763013"/>
    <lineage>
        <taxon>Bacteria</taxon>
        <taxon>Bacillati</taxon>
        <taxon>Bacillota</taxon>
        <taxon>Clostridia</taxon>
        <taxon>Eubacteriales</taxon>
        <taxon>Butyricicoccaceae</taxon>
        <taxon>Agathobaculum</taxon>
    </lineage>
</organism>
<feature type="compositionally biased region" description="Low complexity" evidence="1">
    <location>
        <begin position="139"/>
        <end position="148"/>
    </location>
</feature>
<comment type="caution">
    <text evidence="2">The sequence shown here is derived from an EMBL/GenBank/DDBJ whole genome shotgun (WGS) entry which is preliminary data.</text>
</comment>
<dbReference type="RefSeq" id="WP_186949537.1">
    <property type="nucleotide sequence ID" value="NZ_JACOPL010000002.1"/>
</dbReference>
<protein>
    <submittedName>
        <fullName evidence="2">Uncharacterized protein</fullName>
    </submittedName>
</protein>
<accession>A0A923LUN2</accession>
<evidence type="ECO:0000313" key="3">
    <source>
        <dbReference type="Proteomes" id="UP000606499"/>
    </source>
</evidence>
<keyword evidence="3" id="KW-1185">Reference proteome</keyword>
<dbReference type="Proteomes" id="UP000606499">
    <property type="component" value="Unassembled WGS sequence"/>
</dbReference>
<sequence length="148" mass="15309">MKELYKQTFSHLHASGSAFQEAGQMKTGRIRKSLVIGAAAAALMATAAGAANAATEGALLESIRVVFTGEVDSMQTNPDGSVTYKVKGEDGSDISVILPDVDETQSAPYTFKVEGEASADHYDVTIGEGSTESGLPQSAEAAPRAAAR</sequence>
<dbReference type="EMBL" id="JACOPL010000002">
    <property type="protein sequence ID" value="MBC5724465.1"/>
    <property type="molecule type" value="Genomic_DNA"/>
</dbReference>
<feature type="region of interest" description="Disordered" evidence="1">
    <location>
        <begin position="126"/>
        <end position="148"/>
    </location>
</feature>
<gene>
    <name evidence="2" type="ORF">H8S45_03135</name>
</gene>
<name>A0A923LUN2_9FIRM</name>